<dbReference type="PANTHER" id="PTHR34512">
    <property type="entry name" value="CELL SURFACE PROTEIN"/>
    <property type="match status" value="1"/>
</dbReference>
<sequence length="493" mass="54305">MHRSSILFLLLLALRLCPAQESFDRLTSHAAPRPLSASAKNSDWPRVLGPTHDAISPETHLLKSWPQSGLKTLWEVQMGDAYNSPAISGSYCVLFHALAGKETIECLDRETGKRFWTADYPVSYQDRYGFSNGPRGSPVIADGIVVTFGVTAELHAYDLKTGKELWKHDLRSEYHVPQDFFGAGGTPLILDGRVILNVGGKKAPIEDTEGLRDRKERLAEAGVSVAAFDLHSGKILWTVEDAWGASYASPVPAQLHGQTKILIYAGGESDPATGGLMCIDPTSGKLHSKFPWRSEDYIQAIGSSPVVIPGKNRAFITTAYPKGRPLGGAMVEYDADFQAKEVWQSKKLGVHWMNPVYHDGYLYAIDGETEPKSRLVCVNADTGAEVWEQHIEWEDSEFSKQTGRSNPTRLSILRASLLKVDGAFLCLGETGSLHWLDLSPAGAKVIAQTQLFYALNTWSLPALSHGLLYVRQQSQDLLRKSDSRVLCLDLRGE</sequence>
<protein>
    <submittedName>
        <fullName evidence="3">Outer membrane protein assembly factor BamB</fullName>
    </submittedName>
</protein>
<proteinExistence type="predicted"/>
<accession>A0A7W7YEH2</accession>
<dbReference type="InterPro" id="IPR002372">
    <property type="entry name" value="PQQ_rpt_dom"/>
</dbReference>
<dbReference type="PANTHER" id="PTHR34512:SF30">
    <property type="entry name" value="OUTER MEMBRANE PROTEIN ASSEMBLY FACTOR BAMB"/>
    <property type="match status" value="1"/>
</dbReference>
<gene>
    <name evidence="3" type="ORF">HNQ65_004304</name>
</gene>
<evidence type="ECO:0000313" key="4">
    <source>
        <dbReference type="Proteomes" id="UP000590740"/>
    </source>
</evidence>
<evidence type="ECO:0000256" key="1">
    <source>
        <dbReference type="SAM" id="SignalP"/>
    </source>
</evidence>
<dbReference type="Proteomes" id="UP000590740">
    <property type="component" value="Unassembled WGS sequence"/>
</dbReference>
<dbReference type="EMBL" id="JACHIG010000011">
    <property type="protein sequence ID" value="MBB5034696.1"/>
    <property type="molecule type" value="Genomic_DNA"/>
</dbReference>
<feature type="domain" description="Pyrrolo-quinoline quinone repeat" evidence="2">
    <location>
        <begin position="101"/>
        <end position="389"/>
    </location>
</feature>
<dbReference type="Pfam" id="PF13360">
    <property type="entry name" value="PQQ_2"/>
    <property type="match status" value="1"/>
</dbReference>
<feature type="signal peptide" evidence="1">
    <location>
        <begin position="1"/>
        <end position="19"/>
    </location>
</feature>
<comment type="caution">
    <text evidence="3">The sequence shown here is derived from an EMBL/GenBank/DDBJ whole genome shotgun (WGS) entry which is preliminary data.</text>
</comment>
<dbReference type="SUPFAM" id="SSF50998">
    <property type="entry name" value="Quinoprotein alcohol dehydrogenase-like"/>
    <property type="match status" value="1"/>
</dbReference>
<name>A0A7W7YEH2_9BACT</name>
<feature type="chain" id="PRO_5031489592" evidence="1">
    <location>
        <begin position="20"/>
        <end position="493"/>
    </location>
</feature>
<dbReference type="InterPro" id="IPR011047">
    <property type="entry name" value="Quinoprotein_ADH-like_sf"/>
</dbReference>
<keyword evidence="4" id="KW-1185">Reference proteome</keyword>
<dbReference type="RefSeq" id="WP_184342759.1">
    <property type="nucleotide sequence ID" value="NZ_JACHIG010000011.1"/>
</dbReference>
<dbReference type="InterPro" id="IPR015943">
    <property type="entry name" value="WD40/YVTN_repeat-like_dom_sf"/>
</dbReference>
<organism evidence="3 4">
    <name type="scientific">Prosthecobacter vanneervenii</name>
    <dbReference type="NCBI Taxonomy" id="48466"/>
    <lineage>
        <taxon>Bacteria</taxon>
        <taxon>Pseudomonadati</taxon>
        <taxon>Verrucomicrobiota</taxon>
        <taxon>Verrucomicrobiia</taxon>
        <taxon>Verrucomicrobiales</taxon>
        <taxon>Verrucomicrobiaceae</taxon>
        <taxon>Prosthecobacter</taxon>
    </lineage>
</organism>
<keyword evidence="1" id="KW-0732">Signal</keyword>
<evidence type="ECO:0000313" key="3">
    <source>
        <dbReference type="EMBL" id="MBB5034696.1"/>
    </source>
</evidence>
<dbReference type="AlphaFoldDB" id="A0A7W7YEH2"/>
<reference evidence="3 4" key="1">
    <citation type="submission" date="2020-08" db="EMBL/GenBank/DDBJ databases">
        <title>Genomic Encyclopedia of Type Strains, Phase IV (KMG-IV): sequencing the most valuable type-strain genomes for metagenomic binning, comparative biology and taxonomic classification.</title>
        <authorList>
            <person name="Goeker M."/>
        </authorList>
    </citation>
    <scope>NUCLEOTIDE SEQUENCE [LARGE SCALE GENOMIC DNA]</scope>
    <source>
        <strain evidence="3 4">DSM 12252</strain>
    </source>
</reference>
<dbReference type="Gene3D" id="2.130.10.10">
    <property type="entry name" value="YVTN repeat-like/Quinoprotein amine dehydrogenase"/>
    <property type="match status" value="1"/>
</dbReference>
<evidence type="ECO:0000259" key="2">
    <source>
        <dbReference type="Pfam" id="PF13360"/>
    </source>
</evidence>